<dbReference type="OrthoDB" id="498543at2759"/>
<keyword evidence="2" id="KW-0472">Membrane</keyword>
<organism evidence="3 4">
    <name type="scientific">Acaromyces ingoldii</name>
    <dbReference type="NCBI Taxonomy" id="215250"/>
    <lineage>
        <taxon>Eukaryota</taxon>
        <taxon>Fungi</taxon>
        <taxon>Dikarya</taxon>
        <taxon>Basidiomycota</taxon>
        <taxon>Ustilaginomycotina</taxon>
        <taxon>Exobasidiomycetes</taxon>
        <taxon>Exobasidiales</taxon>
        <taxon>Cryptobasidiaceae</taxon>
        <taxon>Acaromyces</taxon>
    </lineage>
</organism>
<dbReference type="GeneID" id="37043563"/>
<evidence type="ECO:0000256" key="1">
    <source>
        <dbReference type="SAM" id="MobiDB-lite"/>
    </source>
</evidence>
<dbReference type="PANTHER" id="PTHR22696:SF1">
    <property type="entry name" value="E3 UBIQUITIN-PROTEIN LIGASE RNF26"/>
    <property type="match status" value="1"/>
</dbReference>
<sequence>MAAAAVADRVGASLSWLSSHVWTPGGLVFDASSMPFMDSQPALASRNTAAVSHPEMDQHYPGGEDESGSWDMSESPWGFVASRYALTLSIVAVVVNRITHICRPQGRPRPLPAYRRLMIQIPTLVFLSYSALILTLTTAQSLSPSSQYPKQLASLLRVPDYANVLLDSGASPASIHAANATLLWHLFLSVCVAVLSSTLLRTLEGLTNSLNPDDYASSPTFNLVGFAVLLHLHATSQAFPPNKHVWLTILLQVGEVLGLQICTVFREPPISRLSLTTFFGLTSTLHYLLAVRSGDMGYPFLQTFSRAPDVALISIILLTLFLHALTTLLTDTPLSFQGLVDPRALPSPSDDYSLALFKLGTACLSSTRLSGLDADLIDITTASETWVEVRGSTVVVREVDGSIALPDAGIVGGLGREIRRIKSARPDDFEQPSYFSSSARVRAAWTFSKTLFRTLASLAKMMGSRFLRALPFDLPRTPRWIRRPIRRLPRTIRLLWHGTNGEERRRARIQEARRQAERRSEARRKALEERSRREGAGRAIGTSSALDASHTASAADIRSRRALSPVDAGTAASSWYGFFSHDENFAEDDQDDEWVEEDEMQGKLAKPVDKNTDDYWGGLGQGSRLHDEGQSDMSEDEDEWEDDELSEEAEQIEGGELLTLARADLPDEDFSNVLMAHLSRNEQQGVLTRRGYRQLLGGHSRAEEEASRLIDIIRERRTAPASTENDSERERMRLCVICYIEDRTIICWPCRCLALCDGCRIAIVTRPPPRHFESAFESSQARPTHTCPTCRTPVTGFSRIYSP</sequence>
<dbReference type="EMBL" id="KZ819636">
    <property type="protein sequence ID" value="PWN90315.1"/>
    <property type="molecule type" value="Genomic_DNA"/>
</dbReference>
<evidence type="ECO:0000313" key="3">
    <source>
        <dbReference type="EMBL" id="PWN90315.1"/>
    </source>
</evidence>
<feature type="compositionally biased region" description="Acidic residues" evidence="1">
    <location>
        <begin position="588"/>
        <end position="599"/>
    </location>
</feature>
<feature type="region of interest" description="Disordered" evidence="1">
    <location>
        <begin position="47"/>
        <end position="68"/>
    </location>
</feature>
<dbReference type="GO" id="GO:0016567">
    <property type="term" value="P:protein ubiquitination"/>
    <property type="evidence" value="ECO:0007669"/>
    <property type="project" value="TreeGrafter"/>
</dbReference>
<keyword evidence="2" id="KW-1133">Transmembrane helix</keyword>
<dbReference type="RefSeq" id="XP_025377513.1">
    <property type="nucleotide sequence ID" value="XM_025521647.1"/>
</dbReference>
<dbReference type="GO" id="GO:0006511">
    <property type="term" value="P:ubiquitin-dependent protein catabolic process"/>
    <property type="evidence" value="ECO:0007669"/>
    <property type="project" value="TreeGrafter"/>
</dbReference>
<evidence type="ECO:0000313" key="4">
    <source>
        <dbReference type="Proteomes" id="UP000245768"/>
    </source>
</evidence>
<dbReference type="Proteomes" id="UP000245768">
    <property type="component" value="Unassembled WGS sequence"/>
</dbReference>
<protein>
    <recommendedName>
        <fullName evidence="5">RING-type domain-containing protein</fullName>
    </recommendedName>
</protein>
<dbReference type="STRING" id="215250.A0A316YRA9"/>
<reference evidence="3 4" key="1">
    <citation type="journal article" date="2018" name="Mol. Biol. Evol.">
        <title>Broad Genomic Sampling Reveals a Smut Pathogenic Ancestry of the Fungal Clade Ustilaginomycotina.</title>
        <authorList>
            <person name="Kijpornyongpan T."/>
            <person name="Mondo S.J."/>
            <person name="Barry K."/>
            <person name="Sandor L."/>
            <person name="Lee J."/>
            <person name="Lipzen A."/>
            <person name="Pangilinan J."/>
            <person name="LaButti K."/>
            <person name="Hainaut M."/>
            <person name="Henrissat B."/>
            <person name="Grigoriev I.V."/>
            <person name="Spatafora J.W."/>
            <person name="Aime M.C."/>
        </authorList>
    </citation>
    <scope>NUCLEOTIDE SEQUENCE [LARGE SCALE GENOMIC DNA]</scope>
    <source>
        <strain evidence="3 4">MCA 4198</strain>
    </source>
</reference>
<dbReference type="GO" id="GO:0061630">
    <property type="term" value="F:ubiquitin protein ligase activity"/>
    <property type="evidence" value="ECO:0007669"/>
    <property type="project" value="TreeGrafter"/>
</dbReference>
<dbReference type="AlphaFoldDB" id="A0A316YRA9"/>
<dbReference type="InterPro" id="IPR013083">
    <property type="entry name" value="Znf_RING/FYVE/PHD"/>
</dbReference>
<dbReference type="InParanoid" id="A0A316YRA9"/>
<dbReference type="Gene3D" id="3.30.40.10">
    <property type="entry name" value="Zinc/RING finger domain, C3HC4 (zinc finger)"/>
    <property type="match status" value="1"/>
</dbReference>
<feature type="transmembrane region" description="Helical" evidence="2">
    <location>
        <begin position="310"/>
        <end position="329"/>
    </location>
</feature>
<keyword evidence="2" id="KW-0812">Transmembrane</keyword>
<gene>
    <name evidence="3" type="ORF">FA10DRAFT_266805</name>
</gene>
<keyword evidence="4" id="KW-1185">Reference proteome</keyword>
<evidence type="ECO:0000256" key="2">
    <source>
        <dbReference type="SAM" id="Phobius"/>
    </source>
</evidence>
<feature type="region of interest" description="Disordered" evidence="1">
    <location>
        <begin position="510"/>
        <end position="563"/>
    </location>
</feature>
<feature type="transmembrane region" description="Helical" evidence="2">
    <location>
        <begin position="117"/>
        <end position="139"/>
    </location>
</feature>
<feature type="compositionally biased region" description="Polar residues" evidence="1">
    <location>
        <begin position="542"/>
        <end position="552"/>
    </location>
</feature>
<feature type="compositionally biased region" description="Basic and acidic residues" evidence="1">
    <location>
        <begin position="510"/>
        <end position="536"/>
    </location>
</feature>
<feature type="transmembrane region" description="Helical" evidence="2">
    <location>
        <begin position="182"/>
        <end position="200"/>
    </location>
</feature>
<name>A0A316YRA9_9BASI</name>
<accession>A0A316YRA9</accession>
<dbReference type="PANTHER" id="PTHR22696">
    <property type="entry name" value="E3 UBIQUITIN-PROTEIN LIGASE RNF26"/>
    <property type="match status" value="1"/>
</dbReference>
<proteinExistence type="predicted"/>
<evidence type="ECO:0008006" key="5">
    <source>
        <dbReference type="Google" id="ProtNLM"/>
    </source>
</evidence>
<feature type="region of interest" description="Disordered" evidence="1">
    <location>
        <begin position="588"/>
        <end position="640"/>
    </location>
</feature>